<keyword evidence="2 19" id="KW-0121">Carboxypeptidase</keyword>
<dbReference type="GO" id="GO:0008955">
    <property type="term" value="F:peptidoglycan glycosyltransferase activity"/>
    <property type="evidence" value="ECO:0007669"/>
    <property type="project" value="UniProtKB-EC"/>
</dbReference>
<evidence type="ECO:0000256" key="14">
    <source>
        <dbReference type="ARBA" id="ARBA00044770"/>
    </source>
</evidence>
<dbReference type="Gene3D" id="3.40.710.10">
    <property type="entry name" value="DD-peptidase/beta-lactamase superfamily"/>
    <property type="match status" value="1"/>
</dbReference>
<keyword evidence="5" id="KW-0808">Transferase</keyword>
<evidence type="ECO:0000313" key="20">
    <source>
        <dbReference type="Proteomes" id="UP000010467"/>
    </source>
</evidence>
<dbReference type="GO" id="GO:0006508">
    <property type="term" value="P:proteolysis"/>
    <property type="evidence" value="ECO:0007669"/>
    <property type="project" value="UniProtKB-KW"/>
</dbReference>
<dbReference type="RefSeq" id="WP_015236425.1">
    <property type="nucleotide sequence ID" value="NC_019793.1"/>
</dbReference>
<dbReference type="eggNOG" id="COG0744">
    <property type="taxonomic scope" value="Bacteria"/>
</dbReference>
<evidence type="ECO:0000256" key="12">
    <source>
        <dbReference type="ARBA" id="ARBA00023268"/>
    </source>
</evidence>
<protein>
    <recommendedName>
        <fullName evidence="14">peptidoglycan glycosyltransferase</fullName>
        <ecNumber evidence="14">2.4.99.28</ecNumber>
    </recommendedName>
</protein>
<dbReference type="GO" id="GO:0008658">
    <property type="term" value="F:penicillin binding"/>
    <property type="evidence" value="ECO:0007669"/>
    <property type="project" value="InterPro"/>
</dbReference>
<keyword evidence="4" id="KW-0328">Glycosyltransferase</keyword>
<feature type="domain" description="Glycosyl transferase family 51" evidence="18">
    <location>
        <begin position="62"/>
        <end position="217"/>
    </location>
</feature>
<evidence type="ECO:0000256" key="3">
    <source>
        <dbReference type="ARBA" id="ARBA00022670"/>
    </source>
</evidence>
<keyword evidence="7" id="KW-0378">Hydrolase</keyword>
<dbReference type="GO" id="GO:0071555">
    <property type="term" value="P:cell wall organization"/>
    <property type="evidence" value="ECO:0007669"/>
    <property type="project" value="UniProtKB-KW"/>
</dbReference>
<dbReference type="EMBL" id="CP003382">
    <property type="protein sequence ID" value="AFZ68123.1"/>
    <property type="molecule type" value="Genomic_DNA"/>
</dbReference>
<dbReference type="PANTHER" id="PTHR32282:SF27">
    <property type="entry name" value="PENICILLIN-BINDING PROTEIN 1A"/>
    <property type="match status" value="1"/>
</dbReference>
<dbReference type="InterPro" id="IPR001264">
    <property type="entry name" value="Glyco_trans_51"/>
</dbReference>
<evidence type="ECO:0000256" key="9">
    <source>
        <dbReference type="ARBA" id="ARBA00022984"/>
    </source>
</evidence>
<evidence type="ECO:0000256" key="6">
    <source>
        <dbReference type="ARBA" id="ARBA00022692"/>
    </source>
</evidence>
<keyword evidence="20" id="KW-1185">Reference proteome</keyword>
<dbReference type="EC" id="2.4.99.28" evidence="14"/>
<evidence type="ECO:0000256" key="4">
    <source>
        <dbReference type="ARBA" id="ARBA00022676"/>
    </source>
</evidence>
<dbReference type="AlphaFoldDB" id="L0A2M4"/>
<feature type="compositionally biased region" description="Low complexity" evidence="16">
    <location>
        <begin position="676"/>
        <end position="693"/>
    </location>
</feature>
<evidence type="ECO:0000256" key="16">
    <source>
        <dbReference type="SAM" id="MobiDB-lite"/>
    </source>
</evidence>
<keyword evidence="8" id="KW-0133">Cell shape</keyword>
<dbReference type="Gene3D" id="1.10.3810.10">
    <property type="entry name" value="Biosynthetic peptidoglycan transglycosylase-like"/>
    <property type="match status" value="1"/>
</dbReference>
<evidence type="ECO:0000256" key="7">
    <source>
        <dbReference type="ARBA" id="ARBA00022801"/>
    </source>
</evidence>
<dbReference type="KEGG" id="dpd:Deipe_2658"/>
<evidence type="ECO:0000256" key="13">
    <source>
        <dbReference type="ARBA" id="ARBA00023316"/>
    </source>
</evidence>
<organism evidence="19 20">
    <name type="scientific">Deinococcus peraridilitoris (strain DSM 19664 / LMG 22246 / CIP 109416 / KR-200)</name>
    <dbReference type="NCBI Taxonomy" id="937777"/>
    <lineage>
        <taxon>Bacteria</taxon>
        <taxon>Thermotogati</taxon>
        <taxon>Deinococcota</taxon>
        <taxon>Deinococci</taxon>
        <taxon>Deinococcales</taxon>
        <taxon>Deinococcaceae</taxon>
        <taxon>Deinococcus</taxon>
    </lineage>
</organism>
<dbReference type="InterPro" id="IPR012338">
    <property type="entry name" value="Beta-lactam/transpept-like"/>
</dbReference>
<dbReference type="Pfam" id="PF00912">
    <property type="entry name" value="Transgly"/>
    <property type="match status" value="1"/>
</dbReference>
<comment type="catalytic activity">
    <reaction evidence="15">
        <text>[GlcNAc-(1-&gt;4)-Mur2Ac(oyl-L-Ala-gamma-D-Glu-L-Lys-D-Ala-D-Ala)](n)-di-trans,octa-cis-undecaprenyl diphosphate + beta-D-GlcNAc-(1-&gt;4)-Mur2Ac(oyl-L-Ala-gamma-D-Glu-L-Lys-D-Ala-D-Ala)-di-trans,octa-cis-undecaprenyl diphosphate = [GlcNAc-(1-&gt;4)-Mur2Ac(oyl-L-Ala-gamma-D-Glu-L-Lys-D-Ala-D-Ala)](n+1)-di-trans,octa-cis-undecaprenyl diphosphate + di-trans,octa-cis-undecaprenyl diphosphate + H(+)</text>
        <dbReference type="Rhea" id="RHEA:23708"/>
        <dbReference type="Rhea" id="RHEA-COMP:9602"/>
        <dbReference type="Rhea" id="RHEA-COMP:9603"/>
        <dbReference type="ChEBI" id="CHEBI:15378"/>
        <dbReference type="ChEBI" id="CHEBI:58405"/>
        <dbReference type="ChEBI" id="CHEBI:60033"/>
        <dbReference type="ChEBI" id="CHEBI:78435"/>
        <dbReference type="EC" id="2.4.99.28"/>
    </reaction>
</comment>
<feature type="region of interest" description="Disordered" evidence="16">
    <location>
        <begin position="656"/>
        <end position="796"/>
    </location>
</feature>
<evidence type="ECO:0000256" key="8">
    <source>
        <dbReference type="ARBA" id="ARBA00022960"/>
    </source>
</evidence>
<dbReference type="GO" id="GO:0009252">
    <property type="term" value="P:peptidoglycan biosynthetic process"/>
    <property type="evidence" value="ECO:0007669"/>
    <property type="project" value="UniProtKB-KW"/>
</dbReference>
<keyword evidence="6" id="KW-0812">Transmembrane</keyword>
<dbReference type="InterPro" id="IPR023346">
    <property type="entry name" value="Lysozyme-like_dom_sf"/>
</dbReference>
<evidence type="ECO:0000259" key="17">
    <source>
        <dbReference type="Pfam" id="PF00905"/>
    </source>
</evidence>
<evidence type="ECO:0000256" key="5">
    <source>
        <dbReference type="ARBA" id="ARBA00022679"/>
    </source>
</evidence>
<dbReference type="HOGENOM" id="CLU_006354_2_4_0"/>
<keyword evidence="10" id="KW-1133">Transmembrane helix</keyword>
<dbReference type="Pfam" id="PF00905">
    <property type="entry name" value="Transpeptidase"/>
    <property type="match status" value="1"/>
</dbReference>
<name>L0A2M4_DEIPD</name>
<dbReference type="PATRIC" id="fig|937777.3.peg.2667"/>
<evidence type="ECO:0000256" key="15">
    <source>
        <dbReference type="ARBA" id="ARBA00049902"/>
    </source>
</evidence>
<evidence type="ECO:0000259" key="18">
    <source>
        <dbReference type="Pfam" id="PF00912"/>
    </source>
</evidence>
<evidence type="ECO:0000256" key="11">
    <source>
        <dbReference type="ARBA" id="ARBA00023136"/>
    </source>
</evidence>
<accession>L0A2M4</accession>
<keyword evidence="11" id="KW-0472">Membrane</keyword>
<dbReference type="SUPFAM" id="SSF53955">
    <property type="entry name" value="Lysozyme-like"/>
    <property type="match status" value="1"/>
</dbReference>
<keyword evidence="12" id="KW-0511">Multifunctional enzyme</keyword>
<evidence type="ECO:0000313" key="19">
    <source>
        <dbReference type="EMBL" id="AFZ68123.1"/>
    </source>
</evidence>
<keyword evidence="3" id="KW-0645">Protease</keyword>
<feature type="domain" description="Penicillin-binding protein transpeptidase" evidence="17">
    <location>
        <begin position="347"/>
        <end position="613"/>
    </location>
</feature>
<dbReference type="GO" id="GO:0004180">
    <property type="term" value="F:carboxypeptidase activity"/>
    <property type="evidence" value="ECO:0007669"/>
    <property type="project" value="UniProtKB-KW"/>
</dbReference>
<dbReference type="PANTHER" id="PTHR32282">
    <property type="entry name" value="BINDING PROTEIN TRANSPEPTIDASE, PUTATIVE-RELATED"/>
    <property type="match status" value="1"/>
</dbReference>
<evidence type="ECO:0000256" key="2">
    <source>
        <dbReference type="ARBA" id="ARBA00022645"/>
    </source>
</evidence>
<evidence type="ECO:0000256" key="1">
    <source>
        <dbReference type="ARBA" id="ARBA00004370"/>
    </source>
</evidence>
<reference evidence="20" key="1">
    <citation type="submission" date="2012-03" db="EMBL/GenBank/DDBJ databases">
        <title>Complete sequence of chromosome of Deinococcus peraridilitoris DSM 19664.</title>
        <authorList>
            <person name="Lucas S."/>
            <person name="Copeland A."/>
            <person name="Lapidus A."/>
            <person name="Glavina del Rio T."/>
            <person name="Dalin E."/>
            <person name="Tice H."/>
            <person name="Bruce D."/>
            <person name="Goodwin L."/>
            <person name="Pitluck S."/>
            <person name="Peters L."/>
            <person name="Mikhailova N."/>
            <person name="Lu M."/>
            <person name="Kyrpides N."/>
            <person name="Mavromatis K."/>
            <person name="Ivanova N."/>
            <person name="Brettin T."/>
            <person name="Detter J.C."/>
            <person name="Han C."/>
            <person name="Larimer F."/>
            <person name="Land M."/>
            <person name="Hauser L."/>
            <person name="Markowitz V."/>
            <person name="Cheng J.-F."/>
            <person name="Hugenholtz P."/>
            <person name="Woyke T."/>
            <person name="Wu D."/>
            <person name="Pukall R."/>
            <person name="Steenblock K."/>
            <person name="Brambilla E."/>
            <person name="Klenk H.-P."/>
            <person name="Eisen J.A."/>
        </authorList>
    </citation>
    <scope>NUCLEOTIDE SEQUENCE [LARGE SCALE GENOMIC DNA]</scope>
    <source>
        <strain evidence="20">DSM 19664 / LMG 22246 / CIP 109416 / KR-200</strain>
    </source>
</reference>
<sequence>MTGVVASGFVALLAFLGGLFAWGRDLPSVSDLDVLEFSGQSRVFDRDGQLVGTLAPSLSNGARVNRTLLKLDQVSPFLRDAVVTSEDRRFFNHHGIDFLGIARGLWRGLRGDLEGGSTLTQQLVKNTLLADLEGARTPERKFKEAILAVQVDRNFSKDEILGAYLNVIYWGSGGRTDIIGAATASRSYLQKDARNLNLAESVYLATLIPSPGRYFNYPGYRSLMRSLLERMVEDGRVSRAQADAAWRFPLQPAGWRVRYDAQGNIVSATLVDKSAKNRNTPVPPGRAHLHFLQAVERELIRLYGRKAVYSGTGLKVYTTMDLQAQTAAERASRDARLPEGATLGMAFVEPGTGEVLALVGQKLEGFVAGEWNNATQARRQVGSAIKPLLYTLALEKGGQQYDTVLDAPISGDYQPRNYSGRYLGTPVTLRYALNHSLNLPTVRLAQEVGVRNLERKLSDLGLSVPTDAGLSLAIGTLEASPLQLASAYATFANGGEWHEPRVLRRVVAPDGRALPLPTYASRRVWDAQTAFLGLDMLRGVVNDLGRGQGGLAWRARIPGWDVGGKTGTTNDVKDLWFAGVTPGVAGAVWVGRQEGGAMPENAYSGDIAAPVWQQAVAGALAGRTPQAFGAPEGVAFQFVRGVRMAVKEDSPGLSAGVRRFFERSPAPRPQRERPQEAPAPTLEEAPLPEAAPTEIPPTPDEPSGLPQPEDLQPTMPEPSAPEVPTPSEPIPSEPVPAEQPPLPGEDFPTDTVPVPQDLQPLPEPVPPVPDTSLVPEGQQYLPPEEPQSVGAVDNTY</sequence>
<dbReference type="OrthoDB" id="9766909at2"/>
<keyword evidence="13" id="KW-0961">Cell wall biogenesis/degradation</keyword>
<dbReference type="InterPro" id="IPR050396">
    <property type="entry name" value="Glycosyltr_51/Transpeptidase"/>
</dbReference>
<keyword evidence="9" id="KW-0573">Peptidoglycan synthesis</keyword>
<dbReference type="STRING" id="937777.Deipe_2658"/>
<dbReference type="Proteomes" id="UP000010467">
    <property type="component" value="Chromosome"/>
</dbReference>
<dbReference type="SUPFAM" id="SSF56601">
    <property type="entry name" value="beta-lactamase/transpeptidase-like"/>
    <property type="match status" value="1"/>
</dbReference>
<dbReference type="InterPro" id="IPR036950">
    <property type="entry name" value="PBP_transglycosylase"/>
</dbReference>
<dbReference type="InterPro" id="IPR001460">
    <property type="entry name" value="PCN-bd_Tpept"/>
</dbReference>
<evidence type="ECO:0000256" key="10">
    <source>
        <dbReference type="ARBA" id="ARBA00022989"/>
    </source>
</evidence>
<dbReference type="GO" id="GO:0016020">
    <property type="term" value="C:membrane"/>
    <property type="evidence" value="ECO:0007669"/>
    <property type="project" value="UniProtKB-SubCell"/>
</dbReference>
<dbReference type="GO" id="GO:0008360">
    <property type="term" value="P:regulation of cell shape"/>
    <property type="evidence" value="ECO:0007669"/>
    <property type="project" value="UniProtKB-KW"/>
</dbReference>
<dbReference type="GO" id="GO:0030288">
    <property type="term" value="C:outer membrane-bounded periplasmic space"/>
    <property type="evidence" value="ECO:0007669"/>
    <property type="project" value="TreeGrafter"/>
</dbReference>
<gene>
    <name evidence="19" type="ordered locus">Deipe_2658</name>
</gene>
<proteinExistence type="predicted"/>
<comment type="subcellular location">
    <subcellularLocation>
        <location evidence="1">Membrane</location>
    </subcellularLocation>
</comment>
<feature type="compositionally biased region" description="Pro residues" evidence="16">
    <location>
        <begin position="715"/>
        <end position="743"/>
    </location>
</feature>